<keyword evidence="2 5" id="KW-0812">Transmembrane</keyword>
<dbReference type="Gene3D" id="1.10.3720.10">
    <property type="entry name" value="MetI-like"/>
    <property type="match status" value="1"/>
</dbReference>
<dbReference type="CDD" id="cd06261">
    <property type="entry name" value="TM_PBP2"/>
    <property type="match status" value="1"/>
</dbReference>
<evidence type="ECO:0000256" key="1">
    <source>
        <dbReference type="ARBA" id="ARBA00004141"/>
    </source>
</evidence>
<dbReference type="RefSeq" id="WP_281094103.1">
    <property type="nucleotide sequence ID" value="NZ_JARYZI010000005.1"/>
</dbReference>
<feature type="transmembrane region" description="Helical" evidence="5">
    <location>
        <begin position="7"/>
        <end position="27"/>
    </location>
</feature>
<dbReference type="SUPFAM" id="SSF161098">
    <property type="entry name" value="MetI-like"/>
    <property type="match status" value="1"/>
</dbReference>
<dbReference type="PANTHER" id="PTHR43839:SF3">
    <property type="entry name" value="OLIGOPEPTIDE ABC TRANSPORTER, PERMEASE PROTEIN"/>
    <property type="match status" value="1"/>
</dbReference>
<feature type="transmembrane region" description="Helical" evidence="5">
    <location>
        <begin position="208"/>
        <end position="233"/>
    </location>
</feature>
<keyword evidence="4 5" id="KW-0472">Membrane</keyword>
<comment type="subcellular location">
    <subcellularLocation>
        <location evidence="1">Membrane</location>
        <topology evidence="1">Multi-pass membrane protein</topology>
    </subcellularLocation>
</comment>
<accession>A0ABT6NCU9</accession>
<dbReference type="EMBL" id="JARYZI010000005">
    <property type="protein sequence ID" value="MDH8678262.1"/>
    <property type="molecule type" value="Genomic_DNA"/>
</dbReference>
<evidence type="ECO:0000256" key="3">
    <source>
        <dbReference type="ARBA" id="ARBA00022989"/>
    </source>
</evidence>
<gene>
    <name evidence="7" type="ORF">QE109_08895</name>
</gene>
<evidence type="ECO:0000256" key="5">
    <source>
        <dbReference type="SAM" id="Phobius"/>
    </source>
</evidence>
<dbReference type="Proteomes" id="UP001158045">
    <property type="component" value="Unassembled WGS sequence"/>
</dbReference>
<feature type="transmembrane region" description="Helical" evidence="5">
    <location>
        <begin position="122"/>
        <end position="144"/>
    </location>
</feature>
<organism evidence="7 8">
    <name type="scientific">Fusibacter bizertensis</name>
    <dbReference type="NCBI Taxonomy" id="1488331"/>
    <lineage>
        <taxon>Bacteria</taxon>
        <taxon>Bacillati</taxon>
        <taxon>Bacillota</taxon>
        <taxon>Clostridia</taxon>
        <taxon>Eubacteriales</taxon>
        <taxon>Eubacteriales Family XII. Incertae Sedis</taxon>
        <taxon>Fusibacter</taxon>
    </lineage>
</organism>
<feature type="transmembrane region" description="Helical" evidence="5">
    <location>
        <begin position="86"/>
        <end position="110"/>
    </location>
</feature>
<proteinExistence type="predicted"/>
<name>A0ABT6NCU9_9FIRM</name>
<keyword evidence="8" id="KW-1185">Reference proteome</keyword>
<keyword evidence="3 5" id="KW-1133">Transmembrane helix</keyword>
<dbReference type="InterPro" id="IPR000515">
    <property type="entry name" value="MetI-like"/>
</dbReference>
<protein>
    <recommendedName>
        <fullName evidence="6">ABC transmembrane type-1 domain-containing protein</fullName>
    </recommendedName>
</protein>
<comment type="caution">
    <text evidence="7">The sequence shown here is derived from an EMBL/GenBank/DDBJ whole genome shotgun (WGS) entry which is preliminary data.</text>
</comment>
<sequence length="730" mass="82088">MFKKLQLYLGCAVLVILVMMILFPSFFTTVNPYATEGLKSYVDEEGTYHLEKAPFAPQKGMIMGTDEMGRHIWSLIVYGTKLTMTLAFLIVILRFILAIPLGFLAGFGSLTAHGTIDKLSRFFGTIPTLLLCIIILKMEFFVGLDKNMSILSFVLLLGFVGFGKTGIVIEERVTSINREPFVKGDIAIGKSKTQIALTTVFRHLYPELIVMFFLEFARVLTLLLQLGLFAVFVGNVRFIEDTSNGSVKTMDISYEPEWASMLGAARNNIRSAPWIVFYPAMAFFISVLGLNAFGESLRNVLSGQIKIKKPSRFVIGVLLLVLVSFIGVKSWEFYQTNYGFELKEQSVSGLNLTDEPVLMGNSNALIATTYIEQQLNQRGFLPLKGNRIIQNYPSEKGYYAKVANVILNDLDITSEVVWLAHGDFDIEASLLDLQDADLYDKNLLNQIDTSEEIVLVLDGRFYSEFEIENISTRFALSEKIAGIIWRKDLDTIRQKNLSNLSLRVPVLYLSQNFSIAGLTETNKVKIYEDCEVTSSQGQNLYAILPGTSPSMGEEAIILGLAYNANTKDSFEKLCQFNLSVLDAVIENKANRKRTLIVLFLDGTMNDAFNGIADYANQSLYSQKDVLLYVDLTRVEGLDKGEILFDQNQSPISRYFAYTFSMQFAEQLDKTNIKAVKIENSNFMDQLLFDEKGFPTLIIGLKEDRKTTDTNKVDLKDLGQMITTVINQNNY</sequence>
<feature type="transmembrane region" description="Helical" evidence="5">
    <location>
        <begin position="150"/>
        <end position="169"/>
    </location>
</feature>
<evidence type="ECO:0000313" key="7">
    <source>
        <dbReference type="EMBL" id="MDH8678262.1"/>
    </source>
</evidence>
<reference evidence="7 8" key="1">
    <citation type="submission" date="2023-04" db="EMBL/GenBank/DDBJ databases">
        <title>Fusibacter bizertensis strain WBS, isolated from littoral bottom sediments of the Arctic seas - biochemical and genomic analysis.</title>
        <authorList>
            <person name="Brioukhanov A.L."/>
        </authorList>
    </citation>
    <scope>NUCLEOTIDE SEQUENCE [LARGE SCALE GENOMIC DNA]</scope>
    <source>
        <strain evidence="7 8">WBS</strain>
    </source>
</reference>
<evidence type="ECO:0000256" key="4">
    <source>
        <dbReference type="ARBA" id="ARBA00023136"/>
    </source>
</evidence>
<feature type="transmembrane region" description="Helical" evidence="5">
    <location>
        <begin position="275"/>
        <end position="293"/>
    </location>
</feature>
<evidence type="ECO:0000259" key="6">
    <source>
        <dbReference type="PROSITE" id="PS50928"/>
    </source>
</evidence>
<dbReference type="InterPro" id="IPR035906">
    <property type="entry name" value="MetI-like_sf"/>
</dbReference>
<dbReference type="PANTHER" id="PTHR43839">
    <property type="entry name" value="OPPC IN A BINDING PROTEIN-DEPENDENT TRANSPORT SYSTEM"/>
    <property type="match status" value="1"/>
</dbReference>
<dbReference type="PROSITE" id="PS50928">
    <property type="entry name" value="ABC_TM1"/>
    <property type="match status" value="1"/>
</dbReference>
<feature type="domain" description="ABC transmembrane type-1" evidence="6">
    <location>
        <begin position="80"/>
        <end position="294"/>
    </location>
</feature>
<evidence type="ECO:0000256" key="2">
    <source>
        <dbReference type="ARBA" id="ARBA00022692"/>
    </source>
</evidence>
<evidence type="ECO:0000313" key="8">
    <source>
        <dbReference type="Proteomes" id="UP001158045"/>
    </source>
</evidence>
<feature type="transmembrane region" description="Helical" evidence="5">
    <location>
        <begin position="313"/>
        <end position="331"/>
    </location>
</feature>